<feature type="domain" description="Kringle" evidence="13">
    <location>
        <begin position="542"/>
        <end position="621"/>
    </location>
</feature>
<dbReference type="InterPro" id="IPR003598">
    <property type="entry name" value="Ig_sub2"/>
</dbReference>
<feature type="chain" id="PRO_5040313981" evidence="11">
    <location>
        <begin position="23"/>
        <end position="705"/>
    </location>
</feature>
<dbReference type="PANTHER" id="PTHR45080">
    <property type="entry name" value="CONTACTIN 5"/>
    <property type="match status" value="1"/>
</dbReference>
<dbReference type="InterPro" id="IPR020067">
    <property type="entry name" value="Frizzled_dom"/>
</dbReference>
<organism evidence="15 16">
    <name type="scientific">Holothuria leucospilota</name>
    <name type="common">Black long sea cucumber</name>
    <name type="synonym">Mertensiothuria leucospilota</name>
    <dbReference type="NCBI Taxonomy" id="206669"/>
    <lineage>
        <taxon>Eukaryota</taxon>
        <taxon>Metazoa</taxon>
        <taxon>Echinodermata</taxon>
        <taxon>Eleutherozoa</taxon>
        <taxon>Echinozoa</taxon>
        <taxon>Holothuroidea</taxon>
        <taxon>Aspidochirotacea</taxon>
        <taxon>Aspidochirotida</taxon>
        <taxon>Holothuriidae</taxon>
        <taxon>Holothuria</taxon>
    </lineage>
</organism>
<evidence type="ECO:0000256" key="3">
    <source>
        <dbReference type="ARBA" id="ARBA00022572"/>
    </source>
</evidence>
<sequence length="705" mass="79031">MDLHYFEIVLLLLCLFTELVGSDWTTPSPGTPYIHVDGPMNNVTANVGDTVTLSCRIRGYPTPHYWWYRNDAYIQGNIGRMSVKNFTWGSRLRIRNVDTLDMGAFKCISENSAGSKTVIGKISLNPEPVFSESFSDYQLSSPSPRCEKYHGTLCNSYLEQSNVHLDGEKEQDVIETELETPILRIQAMTSISPTCLRYIIPSICLTAYPLCKESPNLVTHGLCQADCITLETDICADLYDFVDSTGDRLGDVLPVCTDLPSPGTEGENTCLPILEGIKEDSTVGPIGVPDSEYIVLERPMNNETKLQTGDKAILRCRITGYPAVQYQWYKNEVWLTEERLDKKMSIRNFDWGSRLMIRSVDTTDTGYYQCRAHNSAGERSTTGIIFARFKDTPPDIETPLSQDGSCQDYLGSTCANFIKNNTIYVTPLLVQRDLEEQLTAAFVAIVDNLTQECQEYAIPSLCFFAFPQCDESVRGEPQRRKLCRDECEILEMDICKLEYERAKLHPRVILPDCSSLPVAGSKASENCMRVNIPTVEEITGDTCYKGNGQGYRGKINTTVGGFPCQPWHLKTPHDHSLWPSDYHELAGGHNYCRNPGNALDKPWCFTMNPQERVQLCDIVECEETEPLDASNDVLYFILPALAIVVLVCILCVCLVLCWRQSHRDTFGPAGAKRQSELVALKPNNKILLNSPSGMVYANMDNAVII</sequence>
<evidence type="ECO:0000256" key="8">
    <source>
        <dbReference type="ARBA" id="ARBA00023319"/>
    </source>
</evidence>
<keyword evidence="10" id="KW-1133">Transmembrane helix</keyword>
<proteinExistence type="predicted"/>
<dbReference type="InterPro" id="IPR036790">
    <property type="entry name" value="Frizzled_dom_sf"/>
</dbReference>
<dbReference type="Pfam" id="PF01392">
    <property type="entry name" value="Fz"/>
    <property type="match status" value="1"/>
</dbReference>
<protein>
    <submittedName>
        <fullName evidence="15">Tyrosine-protein kinase transmembrane receptor ROR2</fullName>
    </submittedName>
</protein>
<dbReference type="PROSITE" id="PS50835">
    <property type="entry name" value="IG_LIKE"/>
    <property type="match status" value="2"/>
</dbReference>
<evidence type="ECO:0000256" key="1">
    <source>
        <dbReference type="ARBA" id="ARBA00004479"/>
    </source>
</evidence>
<feature type="domain" description="FZ" evidence="12">
    <location>
        <begin position="141"/>
        <end position="273"/>
    </location>
</feature>
<evidence type="ECO:0000259" key="14">
    <source>
        <dbReference type="PROSITE" id="PS50835"/>
    </source>
</evidence>
<dbReference type="PROSITE" id="PS50070">
    <property type="entry name" value="KRINGLE_2"/>
    <property type="match status" value="1"/>
</dbReference>
<keyword evidence="15" id="KW-0675">Receptor</keyword>
<keyword evidence="10" id="KW-0472">Membrane</keyword>
<keyword evidence="15" id="KW-0808">Transferase</keyword>
<dbReference type="PROSITE" id="PS00021">
    <property type="entry name" value="KRINGLE_1"/>
    <property type="match status" value="1"/>
</dbReference>
<keyword evidence="10 15" id="KW-0812">Transmembrane</keyword>
<dbReference type="CDD" id="cd07459">
    <property type="entry name" value="CRD_TK_ROR_like"/>
    <property type="match status" value="1"/>
</dbReference>
<feature type="domain" description="Ig-like" evidence="14">
    <location>
        <begin position="289"/>
        <end position="382"/>
    </location>
</feature>
<dbReference type="GO" id="GO:0005886">
    <property type="term" value="C:plasma membrane"/>
    <property type="evidence" value="ECO:0007669"/>
    <property type="project" value="TreeGrafter"/>
</dbReference>
<feature type="signal peptide" evidence="11">
    <location>
        <begin position="1"/>
        <end position="22"/>
    </location>
</feature>
<dbReference type="OrthoDB" id="2431000at2759"/>
<dbReference type="FunFam" id="2.60.40.10:FF:000107">
    <property type="entry name" value="Myosin, light chain kinase a"/>
    <property type="match status" value="1"/>
</dbReference>
<keyword evidence="5" id="KW-0547">Nucleotide-binding</keyword>
<comment type="subcellular location">
    <subcellularLocation>
        <location evidence="1">Membrane</location>
        <topology evidence="1">Single-pass type I membrane protein</topology>
    </subcellularLocation>
</comment>
<dbReference type="SUPFAM" id="SSF48726">
    <property type="entry name" value="Immunoglobulin"/>
    <property type="match status" value="2"/>
</dbReference>
<name>A0A9Q1C9F4_HOLLE</name>
<evidence type="ECO:0000256" key="7">
    <source>
        <dbReference type="ARBA" id="ARBA00023157"/>
    </source>
</evidence>
<dbReference type="SUPFAM" id="SSF57440">
    <property type="entry name" value="Kringle-like"/>
    <property type="match status" value="1"/>
</dbReference>
<dbReference type="Gene3D" id="2.40.20.10">
    <property type="entry name" value="Plasminogen Kringle 4"/>
    <property type="match status" value="1"/>
</dbReference>
<feature type="transmembrane region" description="Helical" evidence="10">
    <location>
        <begin position="633"/>
        <end position="658"/>
    </location>
</feature>
<dbReference type="InterPro" id="IPR003599">
    <property type="entry name" value="Ig_sub"/>
</dbReference>
<dbReference type="PROSITE" id="PS50038">
    <property type="entry name" value="FZ"/>
    <property type="match status" value="2"/>
</dbReference>
<dbReference type="InterPro" id="IPR000001">
    <property type="entry name" value="Kringle"/>
</dbReference>
<keyword evidence="4 11" id="KW-0732">Signal</keyword>
<dbReference type="Proteomes" id="UP001152320">
    <property type="component" value="Chromosome 6"/>
</dbReference>
<dbReference type="CDD" id="cd00108">
    <property type="entry name" value="KR"/>
    <property type="match status" value="1"/>
</dbReference>
<feature type="domain" description="FZ" evidence="12">
    <location>
        <begin position="401"/>
        <end position="530"/>
    </location>
</feature>
<dbReference type="PRINTS" id="PR00018">
    <property type="entry name" value="KRINGLE"/>
</dbReference>
<evidence type="ECO:0000256" key="6">
    <source>
        <dbReference type="ARBA" id="ARBA00022840"/>
    </source>
</evidence>
<keyword evidence="3 9" id="KW-0420">Kringle</keyword>
<dbReference type="SMART" id="SM00130">
    <property type="entry name" value="KR"/>
    <property type="match status" value="1"/>
</dbReference>
<evidence type="ECO:0000256" key="9">
    <source>
        <dbReference type="PROSITE-ProRule" id="PRU00121"/>
    </source>
</evidence>
<dbReference type="InterPro" id="IPR038178">
    <property type="entry name" value="Kringle_sf"/>
</dbReference>
<dbReference type="PANTHER" id="PTHR45080:SF8">
    <property type="entry name" value="IG-LIKE DOMAIN-CONTAINING PROTEIN"/>
    <property type="match status" value="1"/>
</dbReference>
<evidence type="ECO:0000313" key="15">
    <source>
        <dbReference type="EMBL" id="KAJ8040474.1"/>
    </source>
</evidence>
<evidence type="ECO:0000256" key="2">
    <source>
        <dbReference type="ARBA" id="ARBA00022553"/>
    </source>
</evidence>
<dbReference type="InterPro" id="IPR050958">
    <property type="entry name" value="Cell_Adh-Cytoskel_Orgn"/>
</dbReference>
<feature type="domain" description="Ig-like" evidence="14">
    <location>
        <begin position="32"/>
        <end position="123"/>
    </location>
</feature>
<dbReference type="GO" id="GO:0007156">
    <property type="term" value="P:homophilic cell adhesion via plasma membrane adhesion molecules"/>
    <property type="evidence" value="ECO:0007669"/>
    <property type="project" value="TreeGrafter"/>
</dbReference>
<dbReference type="Gene3D" id="1.10.2000.10">
    <property type="entry name" value="Frizzled cysteine-rich domain"/>
    <property type="match status" value="2"/>
</dbReference>
<dbReference type="SMART" id="SM00408">
    <property type="entry name" value="IGc2"/>
    <property type="match status" value="2"/>
</dbReference>
<dbReference type="InterPro" id="IPR018056">
    <property type="entry name" value="Kringle_CS"/>
</dbReference>
<dbReference type="GO" id="GO:0016301">
    <property type="term" value="F:kinase activity"/>
    <property type="evidence" value="ECO:0007669"/>
    <property type="project" value="UniProtKB-KW"/>
</dbReference>
<dbReference type="InterPro" id="IPR036179">
    <property type="entry name" value="Ig-like_dom_sf"/>
</dbReference>
<dbReference type="GO" id="GO:0005524">
    <property type="term" value="F:ATP binding"/>
    <property type="evidence" value="ECO:0007669"/>
    <property type="project" value="UniProtKB-KW"/>
</dbReference>
<dbReference type="Gene3D" id="2.60.40.10">
    <property type="entry name" value="Immunoglobulins"/>
    <property type="match status" value="2"/>
</dbReference>
<evidence type="ECO:0000256" key="10">
    <source>
        <dbReference type="SAM" id="Phobius"/>
    </source>
</evidence>
<dbReference type="InterPro" id="IPR013783">
    <property type="entry name" value="Ig-like_fold"/>
</dbReference>
<keyword evidence="15" id="KW-0418">Kinase</keyword>
<evidence type="ECO:0000259" key="12">
    <source>
        <dbReference type="PROSITE" id="PS50038"/>
    </source>
</evidence>
<evidence type="ECO:0000313" key="16">
    <source>
        <dbReference type="Proteomes" id="UP001152320"/>
    </source>
</evidence>
<dbReference type="InterPro" id="IPR007110">
    <property type="entry name" value="Ig-like_dom"/>
</dbReference>
<dbReference type="InterPro" id="IPR041775">
    <property type="entry name" value="Ror-like_CRD"/>
</dbReference>
<evidence type="ECO:0000259" key="13">
    <source>
        <dbReference type="PROSITE" id="PS50070"/>
    </source>
</evidence>
<keyword evidence="6" id="KW-0067">ATP-binding</keyword>
<accession>A0A9Q1C9F4</accession>
<comment type="caution">
    <text evidence="9">Lacks conserved residue(s) required for the propagation of feature annotation.</text>
</comment>
<dbReference type="EMBL" id="JAIZAY010000006">
    <property type="protein sequence ID" value="KAJ8040474.1"/>
    <property type="molecule type" value="Genomic_DNA"/>
</dbReference>
<dbReference type="Pfam" id="PF00051">
    <property type="entry name" value="Kringle"/>
    <property type="match status" value="1"/>
</dbReference>
<dbReference type="InterPro" id="IPR013098">
    <property type="entry name" value="Ig_I-set"/>
</dbReference>
<dbReference type="Pfam" id="PF07679">
    <property type="entry name" value="I-set"/>
    <property type="match status" value="2"/>
</dbReference>
<keyword evidence="16" id="KW-1185">Reference proteome</keyword>
<keyword evidence="8" id="KW-0393">Immunoglobulin domain</keyword>
<gene>
    <name evidence="15" type="ORF">HOLleu_14772</name>
</gene>
<dbReference type="InterPro" id="IPR013806">
    <property type="entry name" value="Kringle-like"/>
</dbReference>
<evidence type="ECO:0000256" key="11">
    <source>
        <dbReference type="SAM" id="SignalP"/>
    </source>
</evidence>
<dbReference type="AlphaFoldDB" id="A0A9Q1C9F4"/>
<reference evidence="15" key="1">
    <citation type="submission" date="2021-10" db="EMBL/GenBank/DDBJ databases">
        <title>Tropical sea cucumber genome reveals ecological adaptation and Cuvierian tubules defense mechanism.</title>
        <authorList>
            <person name="Chen T."/>
        </authorList>
    </citation>
    <scope>NUCLEOTIDE SEQUENCE</scope>
    <source>
        <strain evidence="15">Nanhai2018</strain>
        <tissue evidence="15">Muscle</tissue>
    </source>
</reference>
<keyword evidence="7" id="KW-1015">Disulfide bond</keyword>
<keyword evidence="2" id="KW-0597">Phosphoprotein</keyword>
<evidence type="ECO:0000256" key="5">
    <source>
        <dbReference type="ARBA" id="ARBA00022741"/>
    </source>
</evidence>
<evidence type="ECO:0000256" key="4">
    <source>
        <dbReference type="ARBA" id="ARBA00022729"/>
    </source>
</evidence>
<comment type="caution">
    <text evidence="15">The sequence shown here is derived from an EMBL/GenBank/DDBJ whole genome shotgun (WGS) entry which is preliminary data.</text>
</comment>
<dbReference type="SMART" id="SM00409">
    <property type="entry name" value="IG"/>
    <property type="match status" value="2"/>
</dbReference>